<sequence length="329" mass="37633">MTTIKKPCTSENTIRDSEFYFEDGNIVLSAKEDGTTVYFRLHRSILTKHSPVFADMFAMPSPPTADCYDDAPLVEMHDEADVLGLFIGLLYDPQCISPILESEDFPALIYEAVVLAKKYQVDWICTMAASRLRQQWPSTLLEWDKVVDAEMADYNAGIDPEYDQYNASSMAKIRRLPEPVAAIRLARECNAPEILPVAFLHLFRLSLEDNSSDLEVWQRPRRELLMPSDLNCLVLARERIGKWIEHILTSMDRNCEGETRMQCDFQHQSLRCRIAIGVASHGNLLSVTRYMKAPSAMCSSCSIKFSDDVDLLRQRFFNRLAHFFSCDVH</sequence>
<dbReference type="InterPro" id="IPR000210">
    <property type="entry name" value="BTB/POZ_dom"/>
</dbReference>
<proteinExistence type="predicted"/>
<dbReference type="SMART" id="SM00225">
    <property type="entry name" value="BTB"/>
    <property type="match status" value="1"/>
</dbReference>
<dbReference type="Proteomes" id="UP001219525">
    <property type="component" value="Unassembled WGS sequence"/>
</dbReference>
<protein>
    <recommendedName>
        <fullName evidence="1">BTB domain-containing protein</fullName>
    </recommendedName>
</protein>
<evidence type="ECO:0000259" key="1">
    <source>
        <dbReference type="PROSITE" id="PS50097"/>
    </source>
</evidence>
<dbReference type="Gene3D" id="3.30.710.10">
    <property type="entry name" value="Potassium Channel Kv1.1, Chain A"/>
    <property type="match status" value="1"/>
</dbReference>
<dbReference type="SUPFAM" id="SSF54695">
    <property type="entry name" value="POZ domain"/>
    <property type="match status" value="1"/>
</dbReference>
<dbReference type="AlphaFoldDB" id="A0AAD6VR92"/>
<name>A0AAD6VR92_9AGAR</name>
<comment type="caution">
    <text evidence="2">The sequence shown here is derived from an EMBL/GenBank/DDBJ whole genome shotgun (WGS) entry which is preliminary data.</text>
</comment>
<evidence type="ECO:0000313" key="2">
    <source>
        <dbReference type="EMBL" id="KAJ7217734.1"/>
    </source>
</evidence>
<gene>
    <name evidence="2" type="ORF">GGX14DRAFT_597673</name>
</gene>
<dbReference type="EMBL" id="JARJCW010000013">
    <property type="protein sequence ID" value="KAJ7217734.1"/>
    <property type="molecule type" value="Genomic_DNA"/>
</dbReference>
<accession>A0AAD6VR92</accession>
<evidence type="ECO:0000313" key="3">
    <source>
        <dbReference type="Proteomes" id="UP001219525"/>
    </source>
</evidence>
<dbReference type="PROSITE" id="PS50097">
    <property type="entry name" value="BTB"/>
    <property type="match status" value="1"/>
</dbReference>
<keyword evidence="3" id="KW-1185">Reference proteome</keyword>
<organism evidence="2 3">
    <name type="scientific">Mycena pura</name>
    <dbReference type="NCBI Taxonomy" id="153505"/>
    <lineage>
        <taxon>Eukaryota</taxon>
        <taxon>Fungi</taxon>
        <taxon>Dikarya</taxon>
        <taxon>Basidiomycota</taxon>
        <taxon>Agaricomycotina</taxon>
        <taxon>Agaricomycetes</taxon>
        <taxon>Agaricomycetidae</taxon>
        <taxon>Agaricales</taxon>
        <taxon>Marasmiineae</taxon>
        <taxon>Mycenaceae</taxon>
        <taxon>Mycena</taxon>
    </lineage>
</organism>
<reference evidence="2" key="1">
    <citation type="submission" date="2023-03" db="EMBL/GenBank/DDBJ databases">
        <title>Massive genome expansion in bonnet fungi (Mycena s.s.) driven by repeated elements and novel gene families across ecological guilds.</title>
        <authorList>
            <consortium name="Lawrence Berkeley National Laboratory"/>
            <person name="Harder C.B."/>
            <person name="Miyauchi S."/>
            <person name="Viragh M."/>
            <person name="Kuo A."/>
            <person name="Thoen E."/>
            <person name="Andreopoulos B."/>
            <person name="Lu D."/>
            <person name="Skrede I."/>
            <person name="Drula E."/>
            <person name="Henrissat B."/>
            <person name="Morin E."/>
            <person name="Kohler A."/>
            <person name="Barry K."/>
            <person name="LaButti K."/>
            <person name="Morin E."/>
            <person name="Salamov A."/>
            <person name="Lipzen A."/>
            <person name="Mereny Z."/>
            <person name="Hegedus B."/>
            <person name="Baldrian P."/>
            <person name="Stursova M."/>
            <person name="Weitz H."/>
            <person name="Taylor A."/>
            <person name="Grigoriev I.V."/>
            <person name="Nagy L.G."/>
            <person name="Martin F."/>
            <person name="Kauserud H."/>
        </authorList>
    </citation>
    <scope>NUCLEOTIDE SEQUENCE</scope>
    <source>
        <strain evidence="2">9144</strain>
    </source>
</reference>
<dbReference type="InterPro" id="IPR011333">
    <property type="entry name" value="SKP1/BTB/POZ_sf"/>
</dbReference>
<feature type="domain" description="BTB" evidence="1">
    <location>
        <begin position="24"/>
        <end position="92"/>
    </location>
</feature>